<proteinExistence type="predicted"/>
<dbReference type="EMBL" id="JACCFW010000001">
    <property type="protein sequence ID" value="NYJ74105.1"/>
    <property type="molecule type" value="Genomic_DNA"/>
</dbReference>
<feature type="compositionally biased region" description="Low complexity" evidence="1">
    <location>
        <begin position="36"/>
        <end position="62"/>
    </location>
</feature>
<accession>A0A853DIU0</accession>
<dbReference type="GO" id="GO:0046677">
    <property type="term" value="P:response to antibiotic"/>
    <property type="evidence" value="ECO:0007669"/>
    <property type="project" value="InterPro"/>
</dbReference>
<keyword evidence="4" id="KW-1185">Reference proteome</keyword>
<dbReference type="RefSeq" id="WP_179479761.1">
    <property type="nucleotide sequence ID" value="NZ_JACCFW010000001.1"/>
</dbReference>
<dbReference type="InterPro" id="IPR012338">
    <property type="entry name" value="Beta-lactam/transpept-like"/>
</dbReference>
<sequence length="299" mass="31397">MGDVYVRRRLVVGSGAAALVGLIAWHPLRHDGRPNTAVSTGSSSGATHRKSTSASRATATRTDPGILTRALDAALGARAGDVSVTAYDRRSSATFSYHPAMTNVCASIMKVLILTSVSHTRRAAGGSLTASDRDLAEDMITESDNDAATELYRRGGGAPAAQRVANALGMMSTRPNVRWGLTTTTAPDQVMLVRALAYGHSFLDNTDRAYIFDLMGRVDPGQKFGIGTLPAGVKGVAVQVKNGWLPYNPGSWHDNSIGHVQGAGRDYAAAILSTRNATDAAGRALITKAAAVLYTHLGH</sequence>
<dbReference type="AlphaFoldDB" id="A0A853DIU0"/>
<reference evidence="3 4" key="1">
    <citation type="submission" date="2020-07" db="EMBL/GenBank/DDBJ databases">
        <title>Sequencing the genomes of 1000 actinobacteria strains.</title>
        <authorList>
            <person name="Klenk H.-P."/>
        </authorList>
    </citation>
    <scope>NUCLEOTIDE SEQUENCE [LARGE SCALE GENOMIC DNA]</scope>
    <source>
        <strain evidence="3 4">DSM 29531</strain>
    </source>
</reference>
<dbReference type="SUPFAM" id="SSF56601">
    <property type="entry name" value="beta-lactamase/transpeptidase-like"/>
    <property type="match status" value="1"/>
</dbReference>
<dbReference type="InterPro" id="IPR000871">
    <property type="entry name" value="Beta-lactam_class-A"/>
</dbReference>
<dbReference type="Proteomes" id="UP000571817">
    <property type="component" value="Unassembled WGS sequence"/>
</dbReference>
<comment type="caution">
    <text evidence="3">The sequence shown here is derived from an EMBL/GenBank/DDBJ whole genome shotgun (WGS) entry which is preliminary data.</text>
</comment>
<evidence type="ECO:0000256" key="1">
    <source>
        <dbReference type="SAM" id="MobiDB-lite"/>
    </source>
</evidence>
<name>A0A853DIU0_9MICO</name>
<dbReference type="Gene3D" id="3.40.710.10">
    <property type="entry name" value="DD-peptidase/beta-lactamase superfamily"/>
    <property type="match status" value="1"/>
</dbReference>
<dbReference type="GO" id="GO:0008800">
    <property type="term" value="F:beta-lactamase activity"/>
    <property type="evidence" value="ECO:0007669"/>
    <property type="project" value="InterPro"/>
</dbReference>
<dbReference type="GO" id="GO:0030655">
    <property type="term" value="P:beta-lactam antibiotic catabolic process"/>
    <property type="evidence" value="ECO:0007669"/>
    <property type="project" value="InterPro"/>
</dbReference>
<dbReference type="InterPro" id="IPR045155">
    <property type="entry name" value="Beta-lactam_cat"/>
</dbReference>
<evidence type="ECO:0000313" key="3">
    <source>
        <dbReference type="EMBL" id="NYJ74105.1"/>
    </source>
</evidence>
<organism evidence="3 4">
    <name type="scientific">Allobranchiibius huperziae</name>
    <dbReference type="NCBI Taxonomy" id="1874116"/>
    <lineage>
        <taxon>Bacteria</taxon>
        <taxon>Bacillati</taxon>
        <taxon>Actinomycetota</taxon>
        <taxon>Actinomycetes</taxon>
        <taxon>Micrococcales</taxon>
        <taxon>Dermacoccaceae</taxon>
        <taxon>Allobranchiibius</taxon>
    </lineage>
</organism>
<feature type="domain" description="Beta-lactamase class A catalytic" evidence="2">
    <location>
        <begin position="132"/>
        <end position="272"/>
    </location>
</feature>
<dbReference type="PANTHER" id="PTHR35333:SF3">
    <property type="entry name" value="BETA-LACTAMASE-TYPE TRANSPEPTIDASE FOLD CONTAINING PROTEIN"/>
    <property type="match status" value="1"/>
</dbReference>
<evidence type="ECO:0000259" key="2">
    <source>
        <dbReference type="Pfam" id="PF13354"/>
    </source>
</evidence>
<gene>
    <name evidence="3" type="ORF">HNR15_001068</name>
</gene>
<evidence type="ECO:0000313" key="4">
    <source>
        <dbReference type="Proteomes" id="UP000571817"/>
    </source>
</evidence>
<dbReference type="PANTHER" id="PTHR35333">
    <property type="entry name" value="BETA-LACTAMASE"/>
    <property type="match status" value="1"/>
</dbReference>
<feature type="region of interest" description="Disordered" evidence="1">
    <location>
        <begin position="33"/>
        <end position="62"/>
    </location>
</feature>
<protein>
    <recommendedName>
        <fullName evidence="2">Beta-lactamase class A catalytic domain-containing protein</fullName>
    </recommendedName>
</protein>
<dbReference type="Pfam" id="PF13354">
    <property type="entry name" value="Beta-lactamase2"/>
    <property type="match status" value="1"/>
</dbReference>